<comment type="catalytic activity">
    <reaction evidence="1">
        <text>Hydrolysis of terminal, non-reducing alpha-D-galactose residues in alpha-D-galactosides, including galactose oligosaccharides, galactomannans and galactolipids.</text>
        <dbReference type="EC" id="3.2.1.22"/>
    </reaction>
</comment>
<evidence type="ECO:0000256" key="2">
    <source>
        <dbReference type="ARBA" id="ARBA00007240"/>
    </source>
</evidence>
<dbReference type="SUPFAM" id="SSF51445">
    <property type="entry name" value="(Trans)glycosidases"/>
    <property type="match status" value="1"/>
</dbReference>
<dbReference type="InterPro" id="IPR017853">
    <property type="entry name" value="GH"/>
</dbReference>
<proteinExistence type="inferred from homology"/>
<evidence type="ECO:0000313" key="7">
    <source>
        <dbReference type="Proteomes" id="UP000033647"/>
    </source>
</evidence>
<keyword evidence="7" id="KW-1185">Reference proteome</keyword>
<evidence type="ECO:0000313" key="6">
    <source>
        <dbReference type="EMBL" id="KJX99677.1"/>
    </source>
</evidence>
<comment type="similarity">
    <text evidence="2">Belongs to the glycosyl hydrolases 36 family.</text>
</comment>
<evidence type="ECO:0000256" key="5">
    <source>
        <dbReference type="SAM" id="MobiDB-lite"/>
    </source>
</evidence>
<dbReference type="GO" id="GO:0047274">
    <property type="term" value="F:galactinol-sucrose galactosyltransferase activity"/>
    <property type="evidence" value="ECO:0007669"/>
    <property type="project" value="UniProtKB-EC"/>
</dbReference>
<comment type="caution">
    <text evidence="6">The sequence shown here is derived from an EMBL/GenBank/DDBJ whole genome shotgun (WGS) entry which is preliminary data.</text>
</comment>
<dbReference type="Gene3D" id="3.20.20.70">
    <property type="entry name" value="Aldolase class I"/>
    <property type="match status" value="1"/>
</dbReference>
<protein>
    <submittedName>
        <fullName evidence="6">Raffinose synthase protein Sip1</fullName>
    </submittedName>
</protein>
<dbReference type="InterPro" id="IPR008811">
    <property type="entry name" value="Glycosyl_hydrolases_36"/>
</dbReference>
<sequence length="934" mass="104400">MVTKRTKQKQISFGYCDISTGQRVYPPMSDDLLPEQRPPELEPPARTKTPDNDDMYLKLTCWPPLGQPLTVSRHEHSVHFTVLLETMNSKATDQEEPQIFLWHNHNGDSDWTELQFHPIPERTDVLLVNRPEEAEANRRWYTAELTGLPKHGQVVNFTVKYHIDEARGWRWIKDNTGVEDGELHYQTHDFNKHSAHDVKHWFDGMSSEIKAETEKAETDHTLLYSLTCPVNAADGQISGWQHHQLGFPSNSSRWFSLVRLWSPWLAPRQGKGKLDLDKDAVLLSFLRSDGLHVVVLGISGVDDTMTTFFNDRHGNIIIKGRNDSTQTGTSRILVAVAESFEVANAAVFYHARKVVGTYSTSESDKAISTMVDDVKPEWLQEWYDGLTYCTWNGLGQKLTEKKILDALDDLSSNNIDITNLIIDDNWQSLSSADSQFQRGWSDFDANKEGFPRGLKATTTEIRSKHKTIAHIGVWHALLGYWGGIDPNGSIAQNYKTAVVEKEKGVAEGSFTVVAASDAARMYDDFYAFLSSAGVDAVKTDAQFFLDMLEHAPDRRAMMKEYQSAWTTAHLRHLSSRAISCMSQTPQIIFHSQLPKNKPRLLVRNSDDFFPEVPASHPWHIFCNAHNALLAQHLNVLPDWDMFQTSHPWAGFHAAARCVSGGPIYFTDTPGEHDLDLLQQISATTTRGKTVILRPHIVGKATTAYNAYSAQNLLKISTYVGFARTGTGILGVFNLSEQETLSEFIPLDQFPGTEEGEYVLASYRSGKFSSPVTRKSLEAEEKGEKKHDPLMAIDLPPASWDILTASPVKTFTLPHHDKAPLSVSLLGLRGKMTGIAAVSGCDMYVEHGSGRLRIWVQLKALGVLAFWIGAAGWKGRTVKDDLMVLLYGKPLIKGCVGVKEGDGSAVLEVDIAKAWKESGETPGWGDEVSLEVFIR</sequence>
<name>A0A0F4GRL3_9PEZI</name>
<evidence type="ECO:0000256" key="4">
    <source>
        <dbReference type="ARBA" id="ARBA00049426"/>
    </source>
</evidence>
<dbReference type="Proteomes" id="UP000033647">
    <property type="component" value="Unassembled WGS sequence"/>
</dbReference>
<keyword evidence="3" id="KW-0119">Carbohydrate metabolism</keyword>
<feature type="region of interest" description="Disordered" evidence="5">
    <location>
        <begin position="25"/>
        <end position="52"/>
    </location>
</feature>
<reference evidence="6 7" key="1">
    <citation type="submission" date="2015-03" db="EMBL/GenBank/DDBJ databases">
        <title>RNA-seq based gene annotation and comparative genomics of four Zymoseptoria species reveal species-specific pathogenicity related genes and transposable element activity.</title>
        <authorList>
            <person name="Grandaubert J."/>
            <person name="Bhattacharyya A."/>
            <person name="Stukenbrock E.H."/>
        </authorList>
    </citation>
    <scope>NUCLEOTIDE SEQUENCE [LARGE SCALE GENOMIC DNA]</scope>
    <source>
        <strain evidence="6 7">Zb18110</strain>
    </source>
</reference>
<feature type="compositionally biased region" description="Basic and acidic residues" evidence="5">
    <location>
        <begin position="37"/>
        <end position="51"/>
    </location>
</feature>
<dbReference type="PANTHER" id="PTHR31268">
    <property type="match status" value="1"/>
</dbReference>
<evidence type="ECO:0000256" key="1">
    <source>
        <dbReference type="ARBA" id="ARBA00001255"/>
    </source>
</evidence>
<dbReference type="PANTHER" id="PTHR31268:SF32">
    <property type="entry name" value="GALACTINOL--SUCROSE GALACTOSYLTRANSFERASE 2-RELATED"/>
    <property type="match status" value="1"/>
</dbReference>
<dbReference type="EMBL" id="LAFY01000345">
    <property type="protein sequence ID" value="KJX99677.1"/>
    <property type="molecule type" value="Genomic_DNA"/>
</dbReference>
<accession>A0A0F4GRL3</accession>
<evidence type="ECO:0000256" key="3">
    <source>
        <dbReference type="ARBA" id="ARBA00023277"/>
    </source>
</evidence>
<dbReference type="OrthoDB" id="4664297at2759"/>
<dbReference type="STRING" id="1047168.A0A0F4GRL3"/>
<dbReference type="InterPro" id="IPR013785">
    <property type="entry name" value="Aldolase_TIM"/>
</dbReference>
<organism evidence="6 7">
    <name type="scientific">Zymoseptoria brevis</name>
    <dbReference type="NCBI Taxonomy" id="1047168"/>
    <lineage>
        <taxon>Eukaryota</taxon>
        <taxon>Fungi</taxon>
        <taxon>Dikarya</taxon>
        <taxon>Ascomycota</taxon>
        <taxon>Pezizomycotina</taxon>
        <taxon>Dothideomycetes</taxon>
        <taxon>Dothideomycetidae</taxon>
        <taxon>Mycosphaerellales</taxon>
        <taxon>Mycosphaerellaceae</taxon>
        <taxon>Zymoseptoria</taxon>
    </lineage>
</organism>
<comment type="catalytic activity">
    <reaction evidence="4">
        <text>alpha-D-galactosyl-(1-&gt;3)-1D-myo-inositol + sucrose = raffinose + myo-inositol</text>
        <dbReference type="Rhea" id="RHEA:20161"/>
        <dbReference type="ChEBI" id="CHEBI:16634"/>
        <dbReference type="ChEBI" id="CHEBI:17268"/>
        <dbReference type="ChEBI" id="CHEBI:17505"/>
        <dbReference type="ChEBI" id="CHEBI:17992"/>
        <dbReference type="EC" id="2.4.1.82"/>
    </reaction>
</comment>
<dbReference type="GO" id="GO:0004557">
    <property type="term" value="F:alpha-galactosidase activity"/>
    <property type="evidence" value="ECO:0007669"/>
    <property type="project" value="UniProtKB-EC"/>
</dbReference>
<dbReference type="AlphaFoldDB" id="A0A0F4GRL3"/>
<gene>
    <name evidence="6" type="ORF">TI39_contig353g00007</name>
</gene>
<dbReference type="Pfam" id="PF05691">
    <property type="entry name" value="Raffinose_syn"/>
    <property type="match status" value="1"/>
</dbReference>